<dbReference type="PANTHER" id="PTHR17271:SF1">
    <property type="entry name" value="PROTEIN OUTSPREAD"/>
    <property type="match status" value="1"/>
</dbReference>
<evidence type="ECO:0000259" key="3">
    <source>
        <dbReference type="PROSITE" id="PS50003"/>
    </source>
</evidence>
<feature type="compositionally biased region" description="Basic and acidic residues" evidence="2">
    <location>
        <begin position="269"/>
        <end position="286"/>
    </location>
</feature>
<feature type="region of interest" description="Disordered" evidence="2">
    <location>
        <begin position="435"/>
        <end position="501"/>
    </location>
</feature>
<dbReference type="Pfam" id="PF00169">
    <property type="entry name" value="PH"/>
    <property type="match status" value="2"/>
</dbReference>
<dbReference type="GO" id="GO:0015629">
    <property type="term" value="C:actin cytoskeleton"/>
    <property type="evidence" value="ECO:0007669"/>
    <property type="project" value="TreeGrafter"/>
</dbReference>
<feature type="compositionally biased region" description="Polar residues" evidence="2">
    <location>
        <begin position="167"/>
        <end position="186"/>
    </location>
</feature>
<dbReference type="EMBL" id="LR783666">
    <property type="protein sequence ID" value="CAB3228441.1"/>
    <property type="molecule type" value="mRNA"/>
</dbReference>
<evidence type="ECO:0000313" key="4">
    <source>
        <dbReference type="EMBL" id="CAB3228441.1"/>
    </source>
</evidence>
<feature type="coiled-coil region" evidence="1">
    <location>
        <begin position="1776"/>
        <end position="1901"/>
    </location>
</feature>
<protein>
    <submittedName>
        <fullName evidence="4">Trichohyalin</fullName>
    </submittedName>
</protein>
<feature type="compositionally biased region" description="Polar residues" evidence="2">
    <location>
        <begin position="847"/>
        <end position="858"/>
    </location>
</feature>
<keyword evidence="1" id="KW-0175">Coiled coil</keyword>
<feature type="region of interest" description="Disordered" evidence="2">
    <location>
        <begin position="832"/>
        <end position="864"/>
    </location>
</feature>
<feature type="compositionally biased region" description="Basic and acidic residues" evidence="2">
    <location>
        <begin position="2435"/>
        <end position="2446"/>
    </location>
</feature>
<evidence type="ECO:0000256" key="1">
    <source>
        <dbReference type="SAM" id="Coils"/>
    </source>
</evidence>
<feature type="region of interest" description="Disordered" evidence="2">
    <location>
        <begin position="739"/>
        <end position="776"/>
    </location>
</feature>
<organism evidence="4">
    <name type="scientific">Phallusia mammillata</name>
    <dbReference type="NCBI Taxonomy" id="59560"/>
    <lineage>
        <taxon>Eukaryota</taxon>
        <taxon>Metazoa</taxon>
        <taxon>Chordata</taxon>
        <taxon>Tunicata</taxon>
        <taxon>Ascidiacea</taxon>
        <taxon>Phlebobranchia</taxon>
        <taxon>Ascidiidae</taxon>
        <taxon>Phallusia</taxon>
    </lineage>
</organism>
<feature type="compositionally biased region" description="Basic and acidic residues" evidence="2">
    <location>
        <begin position="926"/>
        <end position="943"/>
    </location>
</feature>
<dbReference type="GO" id="GO:0051015">
    <property type="term" value="F:actin filament binding"/>
    <property type="evidence" value="ECO:0007669"/>
    <property type="project" value="TreeGrafter"/>
</dbReference>
<feature type="compositionally biased region" description="Polar residues" evidence="2">
    <location>
        <begin position="195"/>
        <end position="205"/>
    </location>
</feature>
<feature type="region of interest" description="Disordered" evidence="2">
    <location>
        <begin position="1945"/>
        <end position="1976"/>
    </location>
</feature>
<feature type="region of interest" description="Disordered" evidence="2">
    <location>
        <begin position="2374"/>
        <end position="2446"/>
    </location>
</feature>
<dbReference type="PROSITE" id="PS50003">
    <property type="entry name" value="PH_DOMAIN"/>
    <property type="match status" value="2"/>
</dbReference>
<feature type="compositionally biased region" description="Basic and acidic residues" evidence="2">
    <location>
        <begin position="303"/>
        <end position="312"/>
    </location>
</feature>
<feature type="region of interest" description="Disordered" evidence="2">
    <location>
        <begin position="2208"/>
        <end position="2228"/>
    </location>
</feature>
<feature type="region of interest" description="Disordered" evidence="2">
    <location>
        <begin position="1494"/>
        <end position="1517"/>
    </location>
</feature>
<evidence type="ECO:0000256" key="2">
    <source>
        <dbReference type="SAM" id="MobiDB-lite"/>
    </source>
</evidence>
<dbReference type="SMART" id="SM00233">
    <property type="entry name" value="PH"/>
    <property type="match status" value="2"/>
</dbReference>
<feature type="region of interest" description="Disordered" evidence="2">
    <location>
        <begin position="160"/>
        <end position="416"/>
    </location>
</feature>
<feature type="coiled-coil region" evidence="1">
    <location>
        <begin position="2251"/>
        <end position="2292"/>
    </location>
</feature>
<dbReference type="InterPro" id="IPR001849">
    <property type="entry name" value="PH_domain"/>
</dbReference>
<dbReference type="InterPro" id="IPR052223">
    <property type="entry name" value="Actin_Cytoskeleton_Reg"/>
</dbReference>
<sequence>MQNLKDNPCKNFAPNIFNKNKCQNCFRPRETHLQSDKDLSKAKPVYCGWLLLAPLGTDFTNPMHKNRKWQRRWFVLFEHGALRYALDDNPTTVAQGTIDMNTSSDVIYADEMTNQKHSLCILMQSPERFFMRGENKEDIMGWHDTLVVYPDTIKEEMRIKKRKRKSMPQNVQQNNKPVTTSFSAPNTPLGKIKSHSTGTKITNMPSPLAKSDEPHAKNLPLESPRLSRSRNSSTSSSVSSGIKSPSSERGGFLSHQIKSPTPHSNKPYRKYDKDFKPVLDHSKPSEADSSETPTKLDLAYFAADRKSTKADSDTNSTKSKPDNSSSSSLPSNKLQRNISISTSSLDSTNSNQSYCESTDGSQSQNSGKKKHFKDFQNLADVPKAKRISSRHYKEQKKEIERRSRARSPGREEIDRIFGRERRRSRVIEQFEVMQQADQNNKENNEPQQGDEVDPSSPAQADLSNSSTITSPTPTPRGRAISRRSTQTKQGTQTDQPTRLSGAALRRAKSLDRKSYESITLSAELFNVKKGWLTMQNPETEVWQKHWFVLGSKLLRYYTDSTSEELSQLQGVIELDKFIEVTEIETQRNYGFLIKTESRSCTLAAMTSGIRKNWMRAISSASTQTAADESSESATGKPVAKLSAAADITAKDSSTEKKLGYDDASITERSQRRRDRIRDRRNNGRARTFDFAEFRPLAEQALGLAASKDDNIDFIGKSATDVKARSRTFDPDALLKDIKRTGNNVSPKEENVISSKTSDEKTHREKKSGRPPAVEVGGSIESAWKKIEKIDYDQILVNGDLPTPANKINQTATMVKALQSEVDSLKKQMDRVNAERSSSSEECHTLTDSRPSSQAQKSLDVSDNKVHDRLDQQNTMIEKLKQELSIAQEALRKQSGELRECTMQLDISLSESQMAETHLAKIQEEFRMEKSRRKEEEKEHERKTSALTQQLEANDSELKKTETQYLDAQRKVRELERQVSMHNDHNKEMSRLQEDIDRFRQHSEKQEAEMQELQDSYEAKCQNQKLLEDHLSERNDQISRFKEEVLDLKEALHTTDKDNSTHRNEIDSEVKKLKEQLTASRDNEKKLVEQISKLIAQSQVDEDCNESLQDELQKERLSLKQTEKMVEQRDSELLKLESNLKQVTEKLKSSEEAKMTALNDCNSATKEAKKLKEEMSKLQMNSEQALHKLRNQLHAAEKQLVDIDEIKTKESKSSSSSFKAKMSELEAEMGDTSQMIAARLSALERPRRDSDSSNTSDKESLLQKNQRLEMELEKKLKLVQILEEKLHDFEKRENEANELFTTKLAELQKQQSSSSDFEIKLQEEKKRSHELDEKLHATQSCLHHLHQRASKIPPSNFAPEADCASLLQKMLLDIHKLSSGDVLPLEEGSPPRSPSPTSDLDQRKWQRVTNAESRQQHQKTMSRLRQLTEKLKGSDGRLVSPSASPLSFLGLTSMSQAKRNEKSSLSDEEVAQLFAKQVSTQALLLAEMAATLRRSQSSPSLATFSRSKPRQTATSPQLTSAEFSDTIAHHTTTGGLLQHVDALAQKLTLEGMLMREVARLRDTWMTSRRGSTNQHRSLGGVQQADLASAMVVHSHVSYVLQVYNERISRLSLEARQARHRADSAMRKLRELVEACKTRDLEAVSNLAVQVDTDSIAPPYSDIPPWEQQVDYGTLHGAQSVPSTFTTESMFLDQEATFFQHLSEDLGCMSSDVQTLSKLGAQLILADTELQRHLQPSEIGEHASNVAKEAVVQAEIIYVSHRLRRDYDEELRKAKAAVADQSSHFDKLKKEMKLAEENATQSMKLITDEHNSKVERLQQEAAKLEKTRAEMSRDMEERLTRLSRKHEQDLATRNAKHEQELATLRKELSTSKTLLQNKTKEYMDEVKALTRRLEEIKEKHSKEGIEIRENYERMFEKEKQQWQNDVTATKNGHQAEVKRIKSELNAKLNENERKRKEEVSSLKREKEGEKENLISKHKKEIEKLEKDHARSLERIEREHKSKLESLERERDEKISSEETKYKVAIKDARDEAEANSRDLIKSKTAELKKEHEKILENRDKLHQEQLEREKAAWTKELRQQWDEEREKERESTLSPMHARQSSVTSESESKDALRARIGALEEQIDSMNDKLEDEQLNHSYQQQFQDIKTLCDQSFSAIEESHAKQLEEIESAHLRELTKLRRDHEMQMKVDSDDTRRAIEAMRKHHAQELGELEERLSKSGKGGQDAESEEIAKLNKSIETLSEHYSKKCVELANALEHIERADDELRSLERDNELLESRNSELRKQMQAEIRHIGDGNDLQDDDEMQAGKLYQLQVTLRVKASEIDYLRQEIRSLKQQVEELSKDKKQSLSKLQSLFDDLTLARSKEAMARREVARLKEQLEAGSNSEGEGAGGRTANRKDGGYDFQKSRSQPDIPANPLRHSQPSTSSVASVKRRSSDRSKRNAKM</sequence>
<dbReference type="InterPro" id="IPR011993">
    <property type="entry name" value="PH-like_dom_sf"/>
</dbReference>
<proteinExistence type="evidence at transcript level"/>
<feature type="domain" description="PH" evidence="3">
    <location>
        <begin position="525"/>
        <end position="622"/>
    </location>
</feature>
<accession>A0A6F9D961</accession>
<feature type="compositionally biased region" description="Polar residues" evidence="2">
    <location>
        <begin position="482"/>
        <end position="498"/>
    </location>
</feature>
<feature type="compositionally biased region" description="Basic and acidic residues" evidence="2">
    <location>
        <begin position="832"/>
        <end position="846"/>
    </location>
</feature>
<dbReference type="PANTHER" id="PTHR17271">
    <property type="entry name" value="PLECKSTRIN HOMOLOGY PH DOMAIN-CONTAINING PROTEIN"/>
    <property type="match status" value="1"/>
</dbReference>
<reference evidence="4" key="1">
    <citation type="submission" date="2020-04" db="EMBL/GenBank/DDBJ databases">
        <authorList>
            <person name="Neveu A P."/>
        </authorList>
    </citation>
    <scope>NUCLEOTIDE SEQUENCE</scope>
    <source>
        <tissue evidence="4">Whole embryo</tissue>
    </source>
</reference>
<feature type="domain" description="PH" evidence="3">
    <location>
        <begin position="43"/>
        <end position="151"/>
    </location>
</feature>
<dbReference type="Gene3D" id="2.30.29.30">
    <property type="entry name" value="Pleckstrin-homology domain (PH domain)/Phosphotyrosine-binding domain (PTB)"/>
    <property type="match status" value="2"/>
</dbReference>
<feature type="coiled-coil region" evidence="1">
    <location>
        <begin position="1599"/>
        <end position="1633"/>
    </location>
</feature>
<feature type="compositionally biased region" description="Low complexity" evidence="2">
    <location>
        <begin position="219"/>
        <end position="247"/>
    </location>
</feature>
<feature type="compositionally biased region" description="Basic and acidic residues" evidence="2">
    <location>
        <begin position="746"/>
        <end position="762"/>
    </location>
</feature>
<feature type="region of interest" description="Disordered" evidence="2">
    <location>
        <begin position="1242"/>
        <end position="1264"/>
    </location>
</feature>
<feature type="region of interest" description="Disordered" evidence="2">
    <location>
        <begin position="1993"/>
        <end position="2061"/>
    </location>
</feature>
<feature type="compositionally biased region" description="Polar residues" evidence="2">
    <location>
        <begin position="354"/>
        <end position="366"/>
    </location>
</feature>
<feature type="region of interest" description="Disordered" evidence="2">
    <location>
        <begin position="926"/>
        <end position="959"/>
    </location>
</feature>
<gene>
    <name evidence="4" type="primary">Ccdc27-001</name>
</gene>
<name>A0A6F9D961_9ASCI</name>
<feature type="region of interest" description="Disordered" evidence="2">
    <location>
        <begin position="1381"/>
        <end position="1421"/>
    </location>
</feature>
<feature type="compositionally biased region" description="Low complexity" evidence="2">
    <location>
        <begin position="314"/>
        <end position="353"/>
    </location>
</feature>
<feature type="compositionally biased region" description="Basic and acidic residues" evidence="2">
    <location>
        <begin position="2076"/>
        <end position="2089"/>
    </location>
</feature>
<feature type="region of interest" description="Disordered" evidence="2">
    <location>
        <begin position="2076"/>
        <end position="2115"/>
    </location>
</feature>
<dbReference type="SUPFAM" id="SSF50729">
    <property type="entry name" value="PH domain-like"/>
    <property type="match status" value="2"/>
</dbReference>
<feature type="compositionally biased region" description="Basic and acidic residues" evidence="2">
    <location>
        <begin position="391"/>
        <end position="416"/>
    </location>
</feature>